<name>A0AAE6V728_9MICO</name>
<dbReference type="InterPro" id="IPR000182">
    <property type="entry name" value="GNAT_dom"/>
</dbReference>
<dbReference type="PROSITE" id="PS51186">
    <property type="entry name" value="GNAT"/>
    <property type="match status" value="1"/>
</dbReference>
<sequence>MTRTQDETATADPATMLHPIDPPLPVRLRLRGSIGLRGSAVLRASTVLTGEVIRLSTRAGELRMPAARPGVGTELRLEVESGWLGRVVLPARVTGLGGGDTVAVELLGRPASERSAALLVGTVDAFTFGHLRAAGVAPRRLDRFLVVDEVTDADAFRAALELRLQANQHFGRLTDVEGSEQLVDRWDTASVTLVARLGSKNVGSARVVVNNGDRELSELEHECADTGGLPQRLWDEGFVEASRVGVHPQYRGHGVFCALARAIGRTALEVQARFVVLDSIDKLIPLYEHLGAERLGITKKHQWSEETEQVMAIDIRESLGRIGRNALYWQSVFGPLLADRSLDARAAMRGLSRSGRAVFRAKSAVGRLQQLRAVAPL</sequence>
<dbReference type="SUPFAM" id="SSF55729">
    <property type="entry name" value="Acyl-CoA N-acyltransferases (Nat)"/>
    <property type="match status" value="1"/>
</dbReference>
<reference evidence="3" key="1">
    <citation type="submission" date="2019-12" db="EMBL/GenBank/DDBJ databases">
        <title>Complete and draft genome sequences of new strains and members of some known species of the genus Rathayibacter isolated from plants.</title>
        <authorList>
            <person name="Tarlachkov S.V."/>
            <person name="Starodumova I.P."/>
            <person name="Dorofeeva L.V."/>
            <person name="Prisyazhnaya N.V."/>
            <person name="Leyn S."/>
            <person name="Zlamal J."/>
            <person name="Elan M."/>
            <person name="Osterman A.L."/>
            <person name="Nadler S."/>
            <person name="Subbotin S.A."/>
            <person name="Evtushenko L.I."/>
        </authorList>
    </citation>
    <scope>NUCLEOTIDE SEQUENCE [LARGE SCALE GENOMIC DNA]</scope>
    <source>
        <strain evidence="3">VKM Ac-2761</strain>
    </source>
</reference>
<evidence type="ECO:0000313" key="2">
    <source>
        <dbReference type="EMBL" id="QHC56134.1"/>
    </source>
</evidence>
<dbReference type="KEGG" id="rte:GSU10_11150"/>
<dbReference type="GO" id="GO:0016747">
    <property type="term" value="F:acyltransferase activity, transferring groups other than amino-acyl groups"/>
    <property type="evidence" value="ECO:0007669"/>
    <property type="project" value="InterPro"/>
</dbReference>
<feature type="domain" description="N-acetyltransferase" evidence="1">
    <location>
        <begin position="145"/>
        <end position="316"/>
    </location>
</feature>
<evidence type="ECO:0000259" key="1">
    <source>
        <dbReference type="PROSITE" id="PS51186"/>
    </source>
</evidence>
<dbReference type="AlphaFoldDB" id="A0AAE6V728"/>
<dbReference type="Gene3D" id="3.40.630.30">
    <property type="match status" value="1"/>
</dbReference>
<dbReference type="EMBL" id="CP047186">
    <property type="protein sequence ID" value="QHC56134.1"/>
    <property type="molecule type" value="Genomic_DNA"/>
</dbReference>
<dbReference type="InterPro" id="IPR016181">
    <property type="entry name" value="Acyl_CoA_acyltransferase"/>
</dbReference>
<dbReference type="RefSeq" id="WP_132504886.1">
    <property type="nucleotide sequence ID" value="NZ_CP047186.1"/>
</dbReference>
<protein>
    <recommendedName>
        <fullName evidence="1">N-acetyltransferase domain-containing protein</fullName>
    </recommendedName>
</protein>
<proteinExistence type="predicted"/>
<evidence type="ECO:0000313" key="3">
    <source>
        <dbReference type="Proteomes" id="UP000465031"/>
    </source>
</evidence>
<gene>
    <name evidence="2" type="ORF">GSU10_11150</name>
</gene>
<accession>A0AAE6V728</accession>
<organism evidence="2 3">
    <name type="scientific">Rathayibacter tanaceti</name>
    <dbReference type="NCBI Taxonomy" id="1671680"/>
    <lineage>
        <taxon>Bacteria</taxon>
        <taxon>Bacillati</taxon>
        <taxon>Actinomycetota</taxon>
        <taxon>Actinomycetes</taxon>
        <taxon>Micrococcales</taxon>
        <taxon>Microbacteriaceae</taxon>
        <taxon>Rathayibacter</taxon>
    </lineage>
</organism>
<dbReference type="Proteomes" id="UP000465031">
    <property type="component" value="Chromosome"/>
</dbReference>